<name>A0A1Y0I8N6_9GAMM</name>
<evidence type="ECO:0000256" key="4">
    <source>
        <dbReference type="ARBA" id="ARBA00022692"/>
    </source>
</evidence>
<feature type="transmembrane region" description="Helical" evidence="9">
    <location>
        <begin position="424"/>
        <end position="449"/>
    </location>
</feature>
<feature type="domain" description="CBS" evidence="10">
    <location>
        <begin position="240"/>
        <end position="296"/>
    </location>
</feature>
<dbReference type="CDD" id="cd04606">
    <property type="entry name" value="CBS_pair_Mg_transporter"/>
    <property type="match status" value="1"/>
</dbReference>
<dbReference type="InterPro" id="IPR038076">
    <property type="entry name" value="MgtE_N_sf"/>
</dbReference>
<proteinExistence type="inferred from homology"/>
<dbReference type="SUPFAM" id="SSF161093">
    <property type="entry name" value="MgtE membrane domain-like"/>
    <property type="match status" value="1"/>
</dbReference>
<dbReference type="Gene3D" id="1.25.60.10">
    <property type="entry name" value="MgtE N-terminal domain-like"/>
    <property type="match status" value="1"/>
</dbReference>
<evidence type="ECO:0000256" key="3">
    <source>
        <dbReference type="ARBA" id="ARBA00022448"/>
    </source>
</evidence>
<dbReference type="KEGG" id="ome:OLMES_1688"/>
<dbReference type="InterPro" id="IPR006669">
    <property type="entry name" value="MgtE_transporter"/>
</dbReference>
<keyword evidence="4 9" id="KW-0812">Transmembrane</keyword>
<keyword evidence="6 9" id="KW-1133">Transmembrane helix</keyword>
<dbReference type="NCBIfam" id="TIGR00400">
    <property type="entry name" value="mgtE"/>
    <property type="match status" value="1"/>
</dbReference>
<keyword evidence="12" id="KW-1185">Reference proteome</keyword>
<gene>
    <name evidence="11" type="ORF">OLMES_1688</name>
</gene>
<dbReference type="GO" id="GO:0015095">
    <property type="term" value="F:magnesium ion transmembrane transporter activity"/>
    <property type="evidence" value="ECO:0007669"/>
    <property type="project" value="UniProtKB-UniRule"/>
</dbReference>
<accession>A0A1Y0I8N6</accession>
<evidence type="ECO:0000256" key="7">
    <source>
        <dbReference type="ARBA" id="ARBA00023136"/>
    </source>
</evidence>
<comment type="subcellular location">
    <subcellularLocation>
        <location evidence="9">Cell membrane</location>
        <topology evidence="9">Multi-pass membrane protein</topology>
    </subcellularLocation>
    <subcellularLocation>
        <location evidence="1">Membrane</location>
        <topology evidence="1">Multi-pass membrane protein</topology>
    </subcellularLocation>
</comment>
<keyword evidence="7 9" id="KW-0472">Membrane</keyword>
<dbReference type="SUPFAM" id="SSF158791">
    <property type="entry name" value="MgtE N-terminal domain-like"/>
    <property type="match status" value="1"/>
</dbReference>
<dbReference type="AlphaFoldDB" id="A0A1Y0I8N6"/>
<keyword evidence="3 9" id="KW-0813">Transport</keyword>
<feature type="transmembrane region" description="Helical" evidence="9">
    <location>
        <begin position="396"/>
        <end position="418"/>
    </location>
</feature>
<dbReference type="Gene3D" id="3.10.580.10">
    <property type="entry name" value="CBS-domain"/>
    <property type="match status" value="1"/>
</dbReference>
<dbReference type="PANTHER" id="PTHR43773:SF1">
    <property type="entry name" value="MAGNESIUM TRANSPORTER MGTE"/>
    <property type="match status" value="1"/>
</dbReference>
<keyword evidence="9" id="KW-0479">Metal-binding</keyword>
<dbReference type="EMBL" id="CP021425">
    <property type="protein sequence ID" value="ARU55763.1"/>
    <property type="molecule type" value="Genomic_DNA"/>
</dbReference>
<dbReference type="SMART" id="SM00924">
    <property type="entry name" value="MgtE_N"/>
    <property type="match status" value="1"/>
</dbReference>
<evidence type="ECO:0000313" key="11">
    <source>
        <dbReference type="EMBL" id="ARU55763.1"/>
    </source>
</evidence>
<dbReference type="RefSeq" id="WP_087460832.1">
    <property type="nucleotide sequence ID" value="NZ_CP021425.1"/>
</dbReference>
<dbReference type="GO" id="GO:0046872">
    <property type="term" value="F:metal ion binding"/>
    <property type="evidence" value="ECO:0007669"/>
    <property type="project" value="UniProtKB-KW"/>
</dbReference>
<feature type="transmembrane region" description="Helical" evidence="9">
    <location>
        <begin position="346"/>
        <end position="375"/>
    </location>
</feature>
<keyword evidence="9" id="KW-1003">Cell membrane</keyword>
<evidence type="ECO:0000256" key="5">
    <source>
        <dbReference type="ARBA" id="ARBA00022842"/>
    </source>
</evidence>
<dbReference type="InterPro" id="IPR006668">
    <property type="entry name" value="Mg_transptr_MgtE_intracell_dom"/>
</dbReference>
<evidence type="ECO:0000313" key="12">
    <source>
        <dbReference type="Proteomes" id="UP000196027"/>
    </source>
</evidence>
<evidence type="ECO:0000256" key="6">
    <source>
        <dbReference type="ARBA" id="ARBA00022989"/>
    </source>
</evidence>
<dbReference type="Pfam" id="PF03448">
    <property type="entry name" value="MgtE_N"/>
    <property type="match status" value="1"/>
</dbReference>
<evidence type="ECO:0000256" key="9">
    <source>
        <dbReference type="RuleBase" id="RU362011"/>
    </source>
</evidence>
<feature type="transmembrane region" description="Helical" evidence="9">
    <location>
        <begin position="461"/>
        <end position="484"/>
    </location>
</feature>
<dbReference type="InterPro" id="IPR000644">
    <property type="entry name" value="CBS_dom"/>
</dbReference>
<dbReference type="InterPro" id="IPR036739">
    <property type="entry name" value="SLC41_membr_dom_sf"/>
</dbReference>
<comment type="function">
    <text evidence="9">Acts as a magnesium transporter.</text>
</comment>
<dbReference type="InterPro" id="IPR046342">
    <property type="entry name" value="CBS_dom_sf"/>
</dbReference>
<evidence type="ECO:0000256" key="8">
    <source>
        <dbReference type="PROSITE-ProRule" id="PRU00703"/>
    </source>
</evidence>
<evidence type="ECO:0000259" key="10">
    <source>
        <dbReference type="PROSITE" id="PS51371"/>
    </source>
</evidence>
<dbReference type="OrthoDB" id="9790355at2"/>
<keyword evidence="8" id="KW-0129">CBS domain</keyword>
<dbReference type="PANTHER" id="PTHR43773">
    <property type="entry name" value="MAGNESIUM TRANSPORTER MGTE"/>
    <property type="match status" value="1"/>
</dbReference>
<keyword evidence="5 9" id="KW-0460">Magnesium</keyword>
<dbReference type="Proteomes" id="UP000196027">
    <property type="component" value="Chromosome"/>
</dbReference>
<dbReference type="SUPFAM" id="SSF54631">
    <property type="entry name" value="CBS-domain pair"/>
    <property type="match status" value="1"/>
</dbReference>
<dbReference type="Pfam" id="PF00571">
    <property type="entry name" value="CBS"/>
    <property type="match status" value="2"/>
</dbReference>
<organism evidence="11 12">
    <name type="scientific">Oleiphilus messinensis</name>
    <dbReference type="NCBI Taxonomy" id="141451"/>
    <lineage>
        <taxon>Bacteria</taxon>
        <taxon>Pseudomonadati</taxon>
        <taxon>Pseudomonadota</taxon>
        <taxon>Gammaproteobacteria</taxon>
        <taxon>Oceanospirillales</taxon>
        <taxon>Oleiphilaceae</taxon>
        <taxon>Oleiphilus</taxon>
    </lineage>
</organism>
<sequence length="485" mass="53606">MADPKAQNLTMDIPAPDRLQDSISPILDLLRRQTLVENINARQQQTKNSLLDNLVHRQHEAELYRKLKQLNAADTAHLLEMVPHDVRLLVWNMLTESSAAAVVLELNPAACEDVLEHTTQGRLLSLLALMDTDDWPEIASYISPDVLQQAKAQLEAEERQWLETTLSYPEDTVGTLMSNDAVLIDPESPLDQVINDFRDLDSIPDQVDKLFVVKHHHLVGLLPITALLRHPGNEQVKNVMQQSPVTFSPMEDADSAAYAFDRYDLISAPVIDEKRRVVGRLTVESVMDYVRERNEEATLAKGGLTGKADLFSSVWESAQTRWLWLCINLITAFIATRFIALFEDAIAALVALATLMPIIASVGGNTGNQTVALFIRSLALDQIHRNNLRYLIGKELSISLLNGVLWGSVLGTVAFLLYGQLGLALVMASATLMNLVIAALTGIAVPVMLDKMGRDPAMGASVILTFVTDSMGFLIFLGLASWWLV</sequence>
<protein>
    <recommendedName>
        <fullName evidence="9">Magnesium transporter MgtE</fullName>
    </recommendedName>
</protein>
<dbReference type="GO" id="GO:0005886">
    <property type="term" value="C:plasma membrane"/>
    <property type="evidence" value="ECO:0007669"/>
    <property type="project" value="UniProtKB-SubCell"/>
</dbReference>
<evidence type="ECO:0000256" key="2">
    <source>
        <dbReference type="ARBA" id="ARBA00009749"/>
    </source>
</evidence>
<dbReference type="Pfam" id="PF01769">
    <property type="entry name" value="MgtE"/>
    <property type="match status" value="1"/>
</dbReference>
<dbReference type="Gene3D" id="1.10.357.20">
    <property type="entry name" value="SLC41 divalent cation transporters, integral membrane domain"/>
    <property type="match status" value="1"/>
</dbReference>
<dbReference type="SMART" id="SM00116">
    <property type="entry name" value="CBS"/>
    <property type="match status" value="2"/>
</dbReference>
<evidence type="ECO:0000256" key="1">
    <source>
        <dbReference type="ARBA" id="ARBA00004141"/>
    </source>
</evidence>
<comment type="subunit">
    <text evidence="9">Homodimer.</text>
</comment>
<dbReference type="PROSITE" id="PS51371">
    <property type="entry name" value="CBS"/>
    <property type="match status" value="1"/>
</dbReference>
<feature type="transmembrane region" description="Helical" evidence="9">
    <location>
        <begin position="322"/>
        <end position="340"/>
    </location>
</feature>
<reference evidence="11 12" key="1">
    <citation type="submission" date="2017-05" db="EMBL/GenBank/DDBJ databases">
        <title>Genomic insights into alkan degradation activity of Oleiphilus messinensis.</title>
        <authorList>
            <person name="Kozyavkin S.A."/>
            <person name="Slesarev A.I."/>
            <person name="Golyshin P.N."/>
            <person name="Korzhenkov A."/>
            <person name="Golyshina O.N."/>
            <person name="Toshchakov S.V."/>
        </authorList>
    </citation>
    <scope>NUCLEOTIDE SEQUENCE [LARGE SCALE GENOMIC DNA]</scope>
    <source>
        <strain evidence="11 12">ME102</strain>
    </source>
</reference>
<dbReference type="InterPro" id="IPR006667">
    <property type="entry name" value="SLC41_membr_dom"/>
</dbReference>
<comment type="similarity">
    <text evidence="2 9">Belongs to the SLC41A transporter family.</text>
</comment>